<evidence type="ECO:0000256" key="2">
    <source>
        <dbReference type="ARBA" id="ARBA00010752"/>
    </source>
</evidence>
<dbReference type="AlphaFoldDB" id="A0A1F4ZTA8"/>
<comment type="caution">
    <text evidence="11">The sequence shown here is derived from an EMBL/GenBank/DDBJ whole genome shotgun (WGS) entry which is preliminary data.</text>
</comment>
<proteinExistence type="inferred from homology"/>
<keyword evidence="5" id="KW-0548">Nucleotidyltransferase</keyword>
<dbReference type="Gene3D" id="3.10.150.10">
    <property type="entry name" value="DNA Polymerase III, subunit A, domain 2"/>
    <property type="match status" value="1"/>
</dbReference>
<dbReference type="GO" id="GO:0003677">
    <property type="term" value="F:DNA binding"/>
    <property type="evidence" value="ECO:0007669"/>
    <property type="project" value="UniProtKB-KW"/>
</dbReference>
<evidence type="ECO:0000313" key="12">
    <source>
        <dbReference type="Proteomes" id="UP000176424"/>
    </source>
</evidence>
<evidence type="ECO:0000256" key="3">
    <source>
        <dbReference type="ARBA" id="ARBA00022490"/>
    </source>
</evidence>
<dbReference type="SMART" id="SM00480">
    <property type="entry name" value="POL3Bc"/>
    <property type="match status" value="1"/>
</dbReference>
<dbReference type="InterPro" id="IPR001001">
    <property type="entry name" value="DNA_polIII_beta"/>
</dbReference>
<keyword evidence="3" id="KW-0963">Cytoplasm</keyword>
<evidence type="ECO:0000256" key="1">
    <source>
        <dbReference type="ARBA" id="ARBA00004496"/>
    </source>
</evidence>
<dbReference type="GO" id="GO:0008408">
    <property type="term" value="F:3'-5' exonuclease activity"/>
    <property type="evidence" value="ECO:0007669"/>
    <property type="project" value="InterPro"/>
</dbReference>
<feature type="domain" description="DNA polymerase III beta sliding clamp central" evidence="9">
    <location>
        <begin position="2"/>
        <end position="90"/>
    </location>
</feature>
<evidence type="ECO:0000256" key="8">
    <source>
        <dbReference type="ARBA" id="ARBA00023125"/>
    </source>
</evidence>
<dbReference type="GO" id="GO:0005737">
    <property type="term" value="C:cytoplasm"/>
    <property type="evidence" value="ECO:0007669"/>
    <property type="project" value="UniProtKB-SubCell"/>
</dbReference>
<dbReference type="Gene3D" id="3.70.10.10">
    <property type="match status" value="1"/>
</dbReference>
<comment type="similarity">
    <text evidence="2">Belongs to the beta sliding clamp family.</text>
</comment>
<keyword evidence="8" id="KW-0238">DNA-binding</keyword>
<dbReference type="SUPFAM" id="SSF55979">
    <property type="entry name" value="DNA clamp"/>
    <property type="match status" value="2"/>
</dbReference>
<dbReference type="InterPro" id="IPR046938">
    <property type="entry name" value="DNA_clamp_sf"/>
</dbReference>
<keyword evidence="4" id="KW-0808">Transferase</keyword>
<evidence type="ECO:0000256" key="7">
    <source>
        <dbReference type="ARBA" id="ARBA00022932"/>
    </source>
</evidence>
<keyword evidence="6" id="KW-0235">DNA replication</keyword>
<dbReference type="NCBIfam" id="TIGR00663">
    <property type="entry name" value="dnan"/>
    <property type="match status" value="1"/>
</dbReference>
<dbReference type="GO" id="GO:0009360">
    <property type="term" value="C:DNA polymerase III complex"/>
    <property type="evidence" value="ECO:0007669"/>
    <property type="project" value="InterPro"/>
</dbReference>
<evidence type="ECO:0000313" key="11">
    <source>
        <dbReference type="EMBL" id="OGD09622.1"/>
    </source>
</evidence>
<dbReference type="GO" id="GO:0003887">
    <property type="term" value="F:DNA-directed DNA polymerase activity"/>
    <property type="evidence" value="ECO:0007669"/>
    <property type="project" value="UniProtKB-KW"/>
</dbReference>
<dbReference type="PANTHER" id="PTHR30478:SF0">
    <property type="entry name" value="BETA SLIDING CLAMP"/>
    <property type="match status" value="1"/>
</dbReference>
<name>A0A1F4ZTA8_9BACT</name>
<sequence>MFTVVENSLKITATDGFRLSRKVVELEKEMSGFEKGLIIPARTIIETARILQEGKKTDLEMGMVGEGNQMLLNYDGVQISSRILEGNFPDVEKIIPGAVKIEALVDKEELLRAVKAVGIFARDSANVIKIKIDEGKMVLSASSSATGDSLVEVEAQTKGGEGQIAFNYRYMLDFLNSVSGERVSLGMNDSLAPGVFGVESEEGLVHLIMPVRV</sequence>
<evidence type="ECO:0000259" key="10">
    <source>
        <dbReference type="Pfam" id="PF02768"/>
    </source>
</evidence>
<dbReference type="Pfam" id="PF02767">
    <property type="entry name" value="DNA_pol3_beta_2"/>
    <property type="match status" value="1"/>
</dbReference>
<dbReference type="Proteomes" id="UP000176424">
    <property type="component" value="Unassembled WGS sequence"/>
</dbReference>
<dbReference type="STRING" id="1797263.A2397_00970"/>
<feature type="domain" description="DNA polymerase III beta sliding clamp C-terminal" evidence="10">
    <location>
        <begin position="93"/>
        <end position="212"/>
    </location>
</feature>
<protein>
    <submittedName>
        <fullName evidence="11">DNA polymerase III subunit beta</fullName>
    </submittedName>
</protein>
<evidence type="ECO:0000259" key="9">
    <source>
        <dbReference type="Pfam" id="PF02767"/>
    </source>
</evidence>
<evidence type="ECO:0000256" key="5">
    <source>
        <dbReference type="ARBA" id="ARBA00022695"/>
    </source>
</evidence>
<keyword evidence="7" id="KW-0239">DNA-directed DNA polymerase</keyword>
<comment type="subcellular location">
    <subcellularLocation>
        <location evidence="1">Cytoplasm</location>
    </subcellularLocation>
</comment>
<dbReference type="CDD" id="cd00140">
    <property type="entry name" value="beta_clamp"/>
    <property type="match status" value="1"/>
</dbReference>
<evidence type="ECO:0000256" key="4">
    <source>
        <dbReference type="ARBA" id="ARBA00022679"/>
    </source>
</evidence>
<accession>A0A1F4ZTA8</accession>
<dbReference type="InterPro" id="IPR022635">
    <property type="entry name" value="DNA_polIII_beta_C"/>
</dbReference>
<reference evidence="11 12" key="1">
    <citation type="journal article" date="2016" name="Nat. Commun.">
        <title>Thousands of microbial genomes shed light on interconnected biogeochemical processes in an aquifer system.</title>
        <authorList>
            <person name="Anantharaman K."/>
            <person name="Brown C.T."/>
            <person name="Hug L.A."/>
            <person name="Sharon I."/>
            <person name="Castelle C.J."/>
            <person name="Probst A.J."/>
            <person name="Thomas B.C."/>
            <person name="Singh A."/>
            <person name="Wilkins M.J."/>
            <person name="Karaoz U."/>
            <person name="Brodie E.L."/>
            <person name="Williams K.H."/>
            <person name="Hubbard S.S."/>
            <person name="Banfield J.F."/>
        </authorList>
    </citation>
    <scope>NUCLEOTIDE SEQUENCE [LARGE SCALE GENOMIC DNA]</scope>
</reference>
<evidence type="ECO:0000256" key="6">
    <source>
        <dbReference type="ARBA" id="ARBA00022705"/>
    </source>
</evidence>
<dbReference type="PANTHER" id="PTHR30478">
    <property type="entry name" value="DNA POLYMERASE III SUBUNIT BETA"/>
    <property type="match status" value="1"/>
</dbReference>
<dbReference type="Pfam" id="PF02768">
    <property type="entry name" value="DNA_pol3_beta_3"/>
    <property type="match status" value="1"/>
</dbReference>
<dbReference type="EMBL" id="MEXR01000029">
    <property type="protein sequence ID" value="OGD09622.1"/>
    <property type="molecule type" value="Genomic_DNA"/>
</dbReference>
<dbReference type="GO" id="GO:0006271">
    <property type="term" value="P:DNA strand elongation involved in DNA replication"/>
    <property type="evidence" value="ECO:0007669"/>
    <property type="project" value="TreeGrafter"/>
</dbReference>
<organism evidence="11 12">
    <name type="scientific">Candidatus Amesbacteria bacterium RIFOXYB1_FULL_44_23</name>
    <dbReference type="NCBI Taxonomy" id="1797263"/>
    <lineage>
        <taxon>Bacteria</taxon>
        <taxon>Candidatus Amesiibacteriota</taxon>
    </lineage>
</organism>
<dbReference type="InterPro" id="IPR022637">
    <property type="entry name" value="DNA_polIII_beta_cen"/>
</dbReference>
<gene>
    <name evidence="11" type="ORF">A2397_00970</name>
</gene>